<proteinExistence type="predicted"/>
<gene>
    <name evidence="3" type="ORF">L0661_05180</name>
</gene>
<feature type="region of interest" description="Disordered" evidence="1">
    <location>
        <begin position="57"/>
        <end position="127"/>
    </location>
</feature>
<dbReference type="AlphaFoldDB" id="A0A9X1Q9M1"/>
<feature type="compositionally biased region" description="Basic and acidic residues" evidence="1">
    <location>
        <begin position="57"/>
        <end position="97"/>
    </location>
</feature>
<organism evidence="3 4">
    <name type="scientific">Dyadobacter chenhuakuii</name>
    <dbReference type="NCBI Taxonomy" id="2909339"/>
    <lineage>
        <taxon>Bacteria</taxon>
        <taxon>Pseudomonadati</taxon>
        <taxon>Bacteroidota</taxon>
        <taxon>Cytophagia</taxon>
        <taxon>Cytophagales</taxon>
        <taxon>Spirosomataceae</taxon>
        <taxon>Dyadobacter</taxon>
    </lineage>
</organism>
<evidence type="ECO:0000256" key="2">
    <source>
        <dbReference type="SAM" id="SignalP"/>
    </source>
</evidence>
<reference evidence="3" key="1">
    <citation type="submission" date="2022-01" db="EMBL/GenBank/DDBJ databases">
        <title>Novel species in genus Dyadobacter.</title>
        <authorList>
            <person name="Ma C."/>
        </authorList>
    </citation>
    <scope>NUCLEOTIDE SEQUENCE</scope>
    <source>
        <strain evidence="3">CY357</strain>
    </source>
</reference>
<name>A0A9X1Q9M1_9BACT</name>
<protein>
    <submittedName>
        <fullName evidence="3">Uncharacterized protein</fullName>
    </submittedName>
</protein>
<feature type="chain" id="PRO_5040735977" evidence="2">
    <location>
        <begin position="24"/>
        <end position="154"/>
    </location>
</feature>
<feature type="compositionally biased region" description="Basic and acidic residues" evidence="1">
    <location>
        <begin position="118"/>
        <end position="127"/>
    </location>
</feature>
<comment type="caution">
    <text evidence="3">The sequence shown here is derived from an EMBL/GenBank/DDBJ whole genome shotgun (WGS) entry which is preliminary data.</text>
</comment>
<evidence type="ECO:0000256" key="1">
    <source>
        <dbReference type="SAM" id="MobiDB-lite"/>
    </source>
</evidence>
<keyword evidence="2" id="KW-0732">Signal</keyword>
<evidence type="ECO:0000313" key="3">
    <source>
        <dbReference type="EMBL" id="MCF2497685.1"/>
    </source>
</evidence>
<dbReference type="Proteomes" id="UP001139411">
    <property type="component" value="Unassembled WGS sequence"/>
</dbReference>
<dbReference type="RefSeq" id="WP_235177049.1">
    <property type="nucleotide sequence ID" value="NZ_JAKFFV010000003.1"/>
</dbReference>
<evidence type="ECO:0000313" key="4">
    <source>
        <dbReference type="Proteomes" id="UP001139411"/>
    </source>
</evidence>
<accession>A0A9X1Q9M1</accession>
<feature type="region of interest" description="Disordered" evidence="1">
    <location>
        <begin position="135"/>
        <end position="154"/>
    </location>
</feature>
<sequence>MKIKTIQTLALLGLLSVAMPLTAQVVSRDSLNTLKEQKESIELNKRLNERKTELAKLENELDGATRDVEKTAEQAQRSADDNQKNAERLGGDPQDKKLARRAGNSASGARKDAKRARKASDHLDDLRKDIESLKRKIADDEAKLANMPGGSSSR</sequence>
<dbReference type="EMBL" id="JAKFFV010000003">
    <property type="protein sequence ID" value="MCF2497685.1"/>
    <property type="molecule type" value="Genomic_DNA"/>
</dbReference>
<feature type="signal peptide" evidence="2">
    <location>
        <begin position="1"/>
        <end position="23"/>
    </location>
</feature>